<dbReference type="SUPFAM" id="SSF53254">
    <property type="entry name" value="Phosphoglycerate mutase-like"/>
    <property type="match status" value="1"/>
</dbReference>
<dbReference type="GO" id="GO:0016791">
    <property type="term" value="F:phosphatase activity"/>
    <property type="evidence" value="ECO:0007669"/>
    <property type="project" value="TreeGrafter"/>
</dbReference>
<name>A0A3P5WLG3_9BACL</name>
<dbReference type="Proteomes" id="UP000270468">
    <property type="component" value="Unassembled WGS sequence"/>
</dbReference>
<dbReference type="EMBL" id="UXAV01000017">
    <property type="protein sequence ID" value="VDC19385.1"/>
    <property type="molecule type" value="Genomic_DNA"/>
</dbReference>
<sequence length="196" mass="22453">MADSFVLHLVRHLPTQGNEDRKYIGWTDEPILESAKAVHPLALARFVCGSDLLRARQTAALYFPNERYKEDCNFRECNFGEFEGKTYADLEKDTDYRQWIDDPYANAPRGGESLVEVENRVMSALKMVPKDAIIVTHGGPIRIILTKFSPIQNEFWSWKIPRGYCYRLEWENQRAFKEGQACISISAVPTTANGTM</sequence>
<dbReference type="EC" id="3.1.3.3" evidence="1"/>
<dbReference type="PANTHER" id="PTHR48100">
    <property type="entry name" value="BROAD-SPECIFICITY PHOSPHATASE YOR283W-RELATED"/>
    <property type="match status" value="1"/>
</dbReference>
<dbReference type="InterPro" id="IPR050275">
    <property type="entry name" value="PGM_Phosphatase"/>
</dbReference>
<gene>
    <name evidence="1" type="primary">pspB</name>
    <name evidence="1" type="ORF">FILTAD_00322</name>
</gene>
<evidence type="ECO:0000313" key="2">
    <source>
        <dbReference type="Proteomes" id="UP000270468"/>
    </source>
</evidence>
<organism evidence="1 2">
    <name type="scientific">Filibacter tadaridae</name>
    <dbReference type="NCBI Taxonomy" id="2483811"/>
    <lineage>
        <taxon>Bacteria</taxon>
        <taxon>Bacillati</taxon>
        <taxon>Bacillota</taxon>
        <taxon>Bacilli</taxon>
        <taxon>Bacillales</taxon>
        <taxon>Caryophanaceae</taxon>
        <taxon>Filibacter</taxon>
    </lineage>
</organism>
<dbReference type="Pfam" id="PF00300">
    <property type="entry name" value="His_Phos_1"/>
    <property type="match status" value="1"/>
</dbReference>
<dbReference type="PANTHER" id="PTHR48100:SF1">
    <property type="entry name" value="HISTIDINE PHOSPHATASE FAMILY PROTEIN-RELATED"/>
    <property type="match status" value="1"/>
</dbReference>
<dbReference type="OrthoDB" id="9783269at2"/>
<reference evidence="1 2" key="1">
    <citation type="submission" date="2018-11" db="EMBL/GenBank/DDBJ databases">
        <authorList>
            <person name="Criscuolo A."/>
        </authorList>
    </citation>
    <scope>NUCLEOTIDE SEQUENCE [LARGE SCALE GENOMIC DNA]</scope>
    <source>
        <strain evidence="1">ATB-66</strain>
    </source>
</reference>
<protein>
    <submittedName>
        <fullName evidence="1">Phosphoserine phosphatase 2</fullName>
        <ecNumber evidence="1">3.1.3.3</ecNumber>
    </submittedName>
</protein>
<dbReference type="Gene3D" id="3.40.50.1240">
    <property type="entry name" value="Phosphoglycerate mutase-like"/>
    <property type="match status" value="1"/>
</dbReference>
<dbReference type="InterPro" id="IPR013078">
    <property type="entry name" value="His_Pase_superF_clade-1"/>
</dbReference>
<dbReference type="CDD" id="cd07067">
    <property type="entry name" value="HP_PGM_like"/>
    <property type="match status" value="1"/>
</dbReference>
<dbReference type="RefSeq" id="WP_160117544.1">
    <property type="nucleotide sequence ID" value="NZ_CBCRXF010000003.1"/>
</dbReference>
<dbReference type="GO" id="GO:0005737">
    <property type="term" value="C:cytoplasm"/>
    <property type="evidence" value="ECO:0007669"/>
    <property type="project" value="TreeGrafter"/>
</dbReference>
<evidence type="ECO:0000313" key="1">
    <source>
        <dbReference type="EMBL" id="VDC19385.1"/>
    </source>
</evidence>
<dbReference type="SMART" id="SM00855">
    <property type="entry name" value="PGAM"/>
    <property type="match status" value="1"/>
</dbReference>
<dbReference type="InterPro" id="IPR029033">
    <property type="entry name" value="His_PPase_superfam"/>
</dbReference>
<accession>A0A3P5WLG3</accession>
<dbReference type="AlphaFoldDB" id="A0A3P5WLG3"/>
<keyword evidence="2" id="KW-1185">Reference proteome</keyword>
<keyword evidence="1" id="KW-0378">Hydrolase</keyword>
<proteinExistence type="predicted"/>